<feature type="region of interest" description="Disordered" evidence="1">
    <location>
        <begin position="1"/>
        <end position="34"/>
    </location>
</feature>
<dbReference type="Pfam" id="PF00903">
    <property type="entry name" value="Glyoxalase"/>
    <property type="match status" value="1"/>
</dbReference>
<name>A0A1S2Z747_CICAR</name>
<dbReference type="AlphaFoldDB" id="A0A1S2Z747"/>
<dbReference type="InterPro" id="IPR037523">
    <property type="entry name" value="VOC_core"/>
</dbReference>
<dbReference type="eggNOG" id="ENOG502RY5R">
    <property type="taxonomic scope" value="Eukaryota"/>
</dbReference>
<protein>
    <submittedName>
        <fullName evidence="4">Uncharacterized protein LOC101504478</fullName>
    </submittedName>
</protein>
<proteinExistence type="predicted"/>
<dbReference type="GeneID" id="101504478"/>
<evidence type="ECO:0000313" key="4">
    <source>
        <dbReference type="RefSeq" id="XP_004516235.2"/>
    </source>
</evidence>
<keyword evidence="3" id="KW-1185">Reference proteome</keyword>
<dbReference type="PANTHER" id="PTHR46142">
    <property type="match status" value="1"/>
</dbReference>
<accession>A0A1S2Z747</accession>
<dbReference type="OrthoDB" id="16820at2759"/>
<sequence length="198" mass="22815">MQKQGVREEGKSSDKKEEKNEREGSEGKEENNQAPLMALNHVSRLCRNVKESIEFYTKVLGFVLIERPQVLDFEGAWLFNYGVGIHLVQSKEEERLPQDTQHLDPQDNHISFQCEDVEAMEKKLKEMNVRYKKRTLEAEDGTTMDQLFFNDPDGFMVEICNCENLKLIPAGSQGNIKLPTDRHTPPMETNQNEDDNAN</sequence>
<dbReference type="InterPro" id="IPR004360">
    <property type="entry name" value="Glyas_Fos-R_dOase_dom"/>
</dbReference>
<dbReference type="SUPFAM" id="SSF54593">
    <property type="entry name" value="Glyoxalase/Bleomycin resistance protein/Dihydroxybiphenyl dioxygenase"/>
    <property type="match status" value="1"/>
</dbReference>
<dbReference type="PaxDb" id="3827-XP_004516235.1"/>
<evidence type="ECO:0000256" key="1">
    <source>
        <dbReference type="SAM" id="MobiDB-lite"/>
    </source>
</evidence>
<dbReference type="STRING" id="3827.A0A1S2Z747"/>
<reference evidence="4" key="1">
    <citation type="submission" date="2025-08" db="UniProtKB">
        <authorList>
            <consortium name="RefSeq"/>
        </authorList>
    </citation>
    <scope>IDENTIFICATION</scope>
    <source>
        <tissue evidence="4">Etiolated seedlings</tissue>
    </source>
</reference>
<feature type="compositionally biased region" description="Basic and acidic residues" evidence="1">
    <location>
        <begin position="1"/>
        <end position="31"/>
    </location>
</feature>
<dbReference type="InterPro" id="IPR029068">
    <property type="entry name" value="Glyas_Bleomycin-R_OHBP_Dase"/>
</dbReference>
<dbReference type="PROSITE" id="PS51819">
    <property type="entry name" value="VOC"/>
    <property type="match status" value="1"/>
</dbReference>
<dbReference type="Proteomes" id="UP000087171">
    <property type="component" value="Unplaced"/>
</dbReference>
<dbReference type="CDD" id="cd07245">
    <property type="entry name" value="VOC_like"/>
    <property type="match status" value="1"/>
</dbReference>
<feature type="domain" description="VOC" evidence="2">
    <location>
        <begin position="38"/>
        <end position="162"/>
    </location>
</feature>
<dbReference type="KEGG" id="cam:101504478"/>
<feature type="region of interest" description="Disordered" evidence="1">
    <location>
        <begin position="171"/>
        <end position="198"/>
    </location>
</feature>
<evidence type="ECO:0000313" key="3">
    <source>
        <dbReference type="Proteomes" id="UP000087171"/>
    </source>
</evidence>
<dbReference type="PANTHER" id="PTHR46142:SF8">
    <property type="entry name" value="EXPRESSED PROTEIN"/>
    <property type="match status" value="1"/>
</dbReference>
<dbReference type="Gene3D" id="3.10.180.10">
    <property type="entry name" value="2,3-Dihydroxybiphenyl 1,2-Dioxygenase, domain 1"/>
    <property type="match status" value="1"/>
</dbReference>
<dbReference type="RefSeq" id="XP_004516235.2">
    <property type="nucleotide sequence ID" value="XM_004516178.3"/>
</dbReference>
<organism evidence="3 4">
    <name type="scientific">Cicer arietinum</name>
    <name type="common">Chickpea</name>
    <name type="synonym">Garbanzo</name>
    <dbReference type="NCBI Taxonomy" id="3827"/>
    <lineage>
        <taxon>Eukaryota</taxon>
        <taxon>Viridiplantae</taxon>
        <taxon>Streptophyta</taxon>
        <taxon>Embryophyta</taxon>
        <taxon>Tracheophyta</taxon>
        <taxon>Spermatophyta</taxon>
        <taxon>Magnoliopsida</taxon>
        <taxon>eudicotyledons</taxon>
        <taxon>Gunneridae</taxon>
        <taxon>Pentapetalae</taxon>
        <taxon>rosids</taxon>
        <taxon>fabids</taxon>
        <taxon>Fabales</taxon>
        <taxon>Fabaceae</taxon>
        <taxon>Papilionoideae</taxon>
        <taxon>50 kb inversion clade</taxon>
        <taxon>NPAAA clade</taxon>
        <taxon>Hologalegina</taxon>
        <taxon>IRL clade</taxon>
        <taxon>Cicereae</taxon>
        <taxon>Cicer</taxon>
    </lineage>
</organism>
<evidence type="ECO:0000259" key="2">
    <source>
        <dbReference type="PROSITE" id="PS51819"/>
    </source>
</evidence>
<gene>
    <name evidence="4" type="primary">LOC101504478</name>
</gene>